<evidence type="ECO:0000256" key="12">
    <source>
        <dbReference type="SAM" id="Phobius"/>
    </source>
</evidence>
<dbReference type="GO" id="GO:0009103">
    <property type="term" value="P:lipopolysaccharide biosynthetic process"/>
    <property type="evidence" value="ECO:0007669"/>
    <property type="project" value="UniProtKB-KW"/>
</dbReference>
<evidence type="ECO:0000256" key="10">
    <source>
        <dbReference type="ARBA" id="ARBA00023098"/>
    </source>
</evidence>
<keyword evidence="10" id="KW-0443">Lipid metabolism</keyword>
<keyword evidence="6" id="KW-0441">Lipid A biosynthesis</keyword>
<dbReference type="InterPro" id="IPR000390">
    <property type="entry name" value="Small_drug/metabolite_transptr"/>
</dbReference>
<dbReference type="InterPro" id="IPR037185">
    <property type="entry name" value="EmrE-like"/>
</dbReference>
<feature type="domain" description="EamA" evidence="13">
    <location>
        <begin position="7"/>
        <end position="129"/>
    </location>
</feature>
<dbReference type="InterPro" id="IPR000620">
    <property type="entry name" value="EamA_dom"/>
</dbReference>
<feature type="transmembrane region" description="Helical" evidence="12">
    <location>
        <begin position="88"/>
        <end position="108"/>
    </location>
</feature>
<reference evidence="14 15" key="1">
    <citation type="submission" date="2015-02" db="EMBL/GenBank/DDBJ databases">
        <title>Whole genome shotgun sequencing of cultured foodborne pathogen.</title>
        <authorList>
            <person name="Timme R."/>
            <person name="Allard M.W."/>
            <person name="Strain E."/>
            <person name="Evans P.S."/>
            <person name="Brown E."/>
        </authorList>
    </citation>
    <scope>NUCLEOTIDE SEQUENCE [LARGE SCALE GENOMIC DNA]</scope>
    <source>
        <strain evidence="14 15">GCSL-TSO-24</strain>
    </source>
</reference>
<evidence type="ECO:0000256" key="7">
    <source>
        <dbReference type="ARBA" id="ARBA00022692"/>
    </source>
</evidence>
<feature type="transmembrane region" description="Helical" evidence="12">
    <location>
        <begin position="144"/>
        <end position="160"/>
    </location>
</feature>
<evidence type="ECO:0000256" key="5">
    <source>
        <dbReference type="ARBA" id="ARBA00022519"/>
    </source>
</evidence>
<keyword evidence="3" id="KW-1003">Cell membrane</keyword>
<evidence type="ECO:0000256" key="9">
    <source>
        <dbReference type="ARBA" id="ARBA00022989"/>
    </source>
</evidence>
<sequence>MSATLFIAVLFAAFFHASWNAVIKFGQDRFLGIAVMTIWSGVVSVPALFWLGLPDTATVKWLLLSALFHIGYVICLSKAYSKGDLSQIYPVSRGCAPLLTTLFAVLLFGEHLPWLSLAGILLIITGVILPALKHRASGHALSGLIYAVITAFFTACYTLSDGFGARSSTDSLTYIFWLFALNGLVMVVMGFARYRHHFTRDFLRYSKPGLTGGILQIFSYGIVIWAMGQAPIMIVAALRETSVLFALLLSAYFLKEKLTPTRILAACIIVAGVIVTKPGS</sequence>
<dbReference type="GO" id="GO:0005886">
    <property type="term" value="C:plasma membrane"/>
    <property type="evidence" value="ECO:0007669"/>
    <property type="project" value="UniProtKB-SubCell"/>
</dbReference>
<dbReference type="Pfam" id="PF00892">
    <property type="entry name" value="EamA"/>
    <property type="match status" value="2"/>
</dbReference>
<keyword evidence="7 12" id="KW-0812">Transmembrane</keyword>
<feature type="transmembrane region" description="Helical" evidence="12">
    <location>
        <begin position="172"/>
        <end position="192"/>
    </location>
</feature>
<evidence type="ECO:0000256" key="8">
    <source>
        <dbReference type="ARBA" id="ARBA00022985"/>
    </source>
</evidence>
<comment type="subcellular location">
    <subcellularLocation>
        <location evidence="1">Cell membrane</location>
        <topology evidence="1">Multi-pass membrane protein</topology>
    </subcellularLocation>
</comment>
<name>A0A0D8L6G9_MORMO</name>
<keyword evidence="5" id="KW-0997">Cell inner membrane</keyword>
<evidence type="ECO:0000256" key="6">
    <source>
        <dbReference type="ARBA" id="ARBA00022556"/>
    </source>
</evidence>
<feature type="transmembrane region" description="Helical" evidence="12">
    <location>
        <begin position="6"/>
        <end position="23"/>
    </location>
</feature>
<feature type="transmembrane region" description="Helical" evidence="12">
    <location>
        <begin position="114"/>
        <end position="132"/>
    </location>
</feature>
<evidence type="ECO:0000256" key="3">
    <source>
        <dbReference type="ARBA" id="ARBA00022475"/>
    </source>
</evidence>
<organism evidence="14 15">
    <name type="scientific">Morganella morganii</name>
    <name type="common">Proteus morganii</name>
    <dbReference type="NCBI Taxonomy" id="582"/>
    <lineage>
        <taxon>Bacteria</taxon>
        <taxon>Pseudomonadati</taxon>
        <taxon>Pseudomonadota</taxon>
        <taxon>Gammaproteobacteria</taxon>
        <taxon>Enterobacterales</taxon>
        <taxon>Morganellaceae</taxon>
        <taxon>Morganella</taxon>
    </lineage>
</organism>
<keyword evidence="8" id="KW-0448">Lipopolysaccharide biosynthesis</keyword>
<comment type="caution">
    <text evidence="14">The sequence shown here is derived from an EMBL/GenBank/DDBJ whole genome shotgun (WGS) entry which is preliminary data.</text>
</comment>
<evidence type="ECO:0000256" key="11">
    <source>
        <dbReference type="ARBA" id="ARBA00023136"/>
    </source>
</evidence>
<keyword evidence="9 12" id="KW-1133">Transmembrane helix</keyword>
<dbReference type="PANTHER" id="PTHR30561:SF9">
    <property type="entry name" value="4-AMINO-4-DEOXY-L-ARABINOSE-PHOSPHOUNDECAPRENOL FLIPPASE SUBUNIT ARNF-RELATED"/>
    <property type="match status" value="1"/>
</dbReference>
<dbReference type="Proteomes" id="UP000032582">
    <property type="component" value="Unassembled WGS sequence"/>
</dbReference>
<evidence type="ECO:0000313" key="15">
    <source>
        <dbReference type="Proteomes" id="UP000032582"/>
    </source>
</evidence>
<gene>
    <name evidence="14" type="ORF">UA45_13115</name>
</gene>
<evidence type="ECO:0000256" key="2">
    <source>
        <dbReference type="ARBA" id="ARBA00022448"/>
    </source>
</evidence>
<dbReference type="SUPFAM" id="SSF103481">
    <property type="entry name" value="Multidrug resistance efflux transporter EmrE"/>
    <property type="match status" value="2"/>
</dbReference>
<dbReference type="GO" id="GO:0022857">
    <property type="term" value="F:transmembrane transporter activity"/>
    <property type="evidence" value="ECO:0007669"/>
    <property type="project" value="InterPro"/>
</dbReference>
<evidence type="ECO:0000259" key="13">
    <source>
        <dbReference type="Pfam" id="PF00892"/>
    </source>
</evidence>
<keyword evidence="2" id="KW-0813">Transport</keyword>
<keyword evidence="11 12" id="KW-0472">Membrane</keyword>
<dbReference type="AlphaFoldDB" id="A0A0D8L6G9"/>
<feature type="transmembrane region" description="Helical" evidence="12">
    <location>
        <begin position="59"/>
        <end position="76"/>
    </location>
</feature>
<feature type="transmembrane region" description="Helical" evidence="12">
    <location>
        <begin position="30"/>
        <end position="53"/>
    </location>
</feature>
<keyword evidence="4" id="KW-0444">Lipid biosynthesis</keyword>
<feature type="domain" description="EamA" evidence="13">
    <location>
        <begin position="142"/>
        <end position="276"/>
    </location>
</feature>
<evidence type="ECO:0000256" key="1">
    <source>
        <dbReference type="ARBA" id="ARBA00004651"/>
    </source>
</evidence>
<dbReference type="Gene3D" id="1.10.3730.20">
    <property type="match status" value="2"/>
</dbReference>
<proteinExistence type="predicted"/>
<dbReference type="PATRIC" id="fig|582.24.peg.4140"/>
<dbReference type="PANTHER" id="PTHR30561">
    <property type="entry name" value="SMR FAMILY PROTON-DEPENDENT DRUG EFFLUX TRANSPORTER SUGE"/>
    <property type="match status" value="1"/>
</dbReference>
<accession>A0A0D8L6G9</accession>
<evidence type="ECO:0000256" key="4">
    <source>
        <dbReference type="ARBA" id="ARBA00022516"/>
    </source>
</evidence>
<dbReference type="GO" id="GO:0009245">
    <property type="term" value="P:lipid A biosynthetic process"/>
    <property type="evidence" value="ECO:0007669"/>
    <property type="project" value="UniProtKB-KW"/>
</dbReference>
<dbReference type="EMBL" id="JZSH01000154">
    <property type="protein sequence ID" value="KJF77369.1"/>
    <property type="molecule type" value="Genomic_DNA"/>
</dbReference>
<evidence type="ECO:0000313" key="14">
    <source>
        <dbReference type="EMBL" id="KJF77369.1"/>
    </source>
</evidence>
<feature type="transmembrane region" description="Helical" evidence="12">
    <location>
        <begin position="213"/>
        <end position="238"/>
    </location>
</feature>
<protein>
    <submittedName>
        <fullName evidence="14">Membrane protein</fullName>
    </submittedName>
</protein>